<protein>
    <submittedName>
        <fullName evidence="2">Uncharacterized protein</fullName>
    </submittedName>
</protein>
<dbReference type="AlphaFoldDB" id="A0A915I6T6"/>
<name>A0A915I6T6_ROMCU</name>
<dbReference type="WBParaSite" id="nRc.2.0.1.t09853-RA">
    <property type="protein sequence ID" value="nRc.2.0.1.t09853-RA"/>
    <property type="gene ID" value="nRc.2.0.1.g09853"/>
</dbReference>
<dbReference type="Proteomes" id="UP000887565">
    <property type="component" value="Unplaced"/>
</dbReference>
<evidence type="ECO:0000313" key="2">
    <source>
        <dbReference type="WBParaSite" id="nRc.2.0.1.t09853-RA"/>
    </source>
</evidence>
<organism evidence="1 2">
    <name type="scientific">Romanomermis culicivorax</name>
    <name type="common">Nematode worm</name>
    <dbReference type="NCBI Taxonomy" id="13658"/>
    <lineage>
        <taxon>Eukaryota</taxon>
        <taxon>Metazoa</taxon>
        <taxon>Ecdysozoa</taxon>
        <taxon>Nematoda</taxon>
        <taxon>Enoplea</taxon>
        <taxon>Dorylaimia</taxon>
        <taxon>Mermithida</taxon>
        <taxon>Mermithoidea</taxon>
        <taxon>Mermithidae</taxon>
        <taxon>Romanomermis</taxon>
    </lineage>
</organism>
<reference evidence="2" key="1">
    <citation type="submission" date="2022-11" db="UniProtKB">
        <authorList>
            <consortium name="WormBaseParasite"/>
        </authorList>
    </citation>
    <scope>IDENTIFICATION</scope>
</reference>
<accession>A0A915I6T6</accession>
<evidence type="ECO:0000313" key="1">
    <source>
        <dbReference type="Proteomes" id="UP000887565"/>
    </source>
</evidence>
<sequence length="83" mass="8804">MTTGAQTLSAIAQHQPLAAMTNSPRKVANAFGETLRTINDNVSIIEASPFPTATPSPSPKIGVLHEVHPCMGLVIHFSREANI</sequence>
<proteinExistence type="predicted"/>
<keyword evidence="1" id="KW-1185">Reference proteome</keyword>